<evidence type="ECO:0000259" key="6">
    <source>
        <dbReference type="PROSITE" id="PS51123"/>
    </source>
</evidence>
<dbReference type="InterPro" id="IPR006664">
    <property type="entry name" value="OMP_bac"/>
</dbReference>
<dbReference type="PROSITE" id="PS51123">
    <property type="entry name" value="OMPA_2"/>
    <property type="match status" value="1"/>
</dbReference>
<dbReference type="InterPro" id="IPR055354">
    <property type="entry name" value="DUF7507"/>
</dbReference>
<proteinExistence type="predicted"/>
<feature type="region of interest" description="Disordered" evidence="4">
    <location>
        <begin position="3741"/>
        <end position="3765"/>
    </location>
</feature>
<dbReference type="Proteomes" id="UP001305421">
    <property type="component" value="Chromosome"/>
</dbReference>
<dbReference type="InterPro" id="IPR006665">
    <property type="entry name" value="OmpA-like"/>
</dbReference>
<evidence type="ECO:0000256" key="4">
    <source>
        <dbReference type="SAM" id="MobiDB-lite"/>
    </source>
</evidence>
<dbReference type="PROSITE" id="PS00018">
    <property type="entry name" value="EF_HAND_1"/>
    <property type="match status" value="1"/>
</dbReference>
<sequence>MNRVFALALVGLLAVGGQAAAQVTVQNTAQIQPPAGTVDGNTGNNQASVQVAVYAVTISKTGSPASGTPVAAGDTIGFDLNVVVTGATTTAATVFTDTLSAGLTLVPGSLPAACSGNGQVITCTLPANTPVGTATAWSYQALVAPNATGTVSNSVTGGQGCTSGGSCVVTHAVSPAITLGKSWVNSPAGDAVSLAISGDAGVIVLGGGSSTNGGTTTPATAGGAAGAAVTLTETFSTGAAANYLITAACTRNDTSAAVPVTGSGPSVELTMPDGTGIACAFTNTRRQATLTLVKQWVDARPGETATVSSAGFTNNASSGASTSTGNNTTTGAPATVYAGEVGTLSETLSDSANYISTLACTGNTQPLSGGTLTIDPADTAIVCTYTNTRRSATLTLAKAWVDGLPGDTATVSSTGFENAATSGLSTSSGNNVTTGTEVIVYAGETGNIVETLSNPGNYDATLACTGNTQPLNGTGLTIDPADTAIVCTQTNTRRAVSLTLRKSWVDAAVGEAVTVEAAGSTTSPITLASTADSANETDTGAAAQVFAGEAITLSETFAVPGNAANYTSALACTGSSGLSGNVLTVGQGDTAIVCTYTNTRPQTTLQLVKQWAPDSRNGDVAQLAASSGLQNNTSAFSATASIPGNSTTVAVYVGEQAILPAETMSGGALANYAVGLACTGGSLSGADGKASNTLSVLPADAGNPLVCTYTNTRNTTTLILQKTWLNGLGNDTVTVGGTGLVPLPSTASGAASQTDTGAPQTVHAGDVIELTESFGSVTSNLYTSTLSCTNTAGLVVTSPTTGTLTVGPTDNQPITCTYVNDRRSAELVVRKVWQGGPPATVSIPASTGFANNTPAFNSTSPGPDQVGPVTVYALENGALGPESFTSGNAGDYTSSLTCDGTDTDPSNGLLIPIADVDTTITCTYANTFVPRSSITVDKSTTVTSVTTAGQVVPYQITVTNDGNVPLTNVTVVDPLIAGNISCTPAIPVASLAPGAGISCTGSHTVTQADIDRQGSSDGIDNGLITNSVSVAGNDPDGAAVVDNDTAETTLPTPSYIAAFTKNGSLADTNGSGAASAGEVITYNFSVTNGGNTTIQSVTISDPMLPGLNCPVIGPLAPGETVTFGSSPPSQVACTGNTYTVTQADIDDRGGGDGDIDNTATGTAVAPGGGSATGDATANVPVDPAAPRLVIDKTASPGQVSTAGEVITYTFVVNNPGNVTINDINVTDPKPGLSAITCVPPAPFTLAPGASATCSATYTVTQDDIDNLNAITNTATATGTDNGINVVDDDGATVIINRGTVSAQLIKIADRSSVNAVGDLITYTFRVNNPSTVTLDNLQITNDSLLGSALQCTPIPTLAPGATVDFSCTGNVYTVLQSDIDNQGNPAFDSGRIRNEVTGTAQYQIGTDPVVTVTDTAIAEVALPQRTPAVFLDKGSDVGSVSGPGQAISYTFSITNTGNVTLTDLAITDPLLPALACPPIPSLAPGATIVVQGCPGISYVVTQADIDSGSNDASPGNGQINNVAVVTANTPVQNQVVRDDGEQEVNLPVRGPQMTIVKSADVTSVSAPGVINYRFTVANTGNVTLTGVSVSDPALGLSCPSVDLIPNASVVFGGASPDVVCTGTTRTVTQADIDAGGSLDNVAVASGTSEVGGLINRTGALGIPVVRAPGLGLTKTANVASVATPGDVIVYTITATNSGNTTLENVVISDPMLPALSCAPASPVATLAPAATVTCTGSYTSTQADFDSNGGGDQAIDNTATASWTGGTTAASAAVTLPLPNQSLTLLKTAGTPTIAAGRDATVTDAGDTIPYTFVVTNTGNQTLSAVAVTDSNIDAAATCDRTEITASGPTSVATCTGVHTITQSEMDNGTVTNTATAAGTPPSSSRVSSAPSQAVVPLAAQPVIVLDKTAGAPSVSAGASATITDAGDTISYAFVVTNNGNVTLNNITVADPLPGTAPITCPAGPVAPGASITCSSTVYTITQPDMDAGQVVNTATAQGFPPTGAAVTGDDSTTTPLAPGPALTLVKTATPQTYATVGQSIAYAYVVTNTGNVTVSVLALTDDLIASVACPATTLAPQASTTCTGTYPITQADLDAGSVTNTATATATPAQGTLAPVTTQETITAVQTRSLALVKSTSTPSYNAVGATLTYSYLITNNGNITLTDPVTVSDDRISAVNCPALPAGGLAPTASVTCTATYTTTQADLDAGSVVNVATATSGATVSPSSTVTVNAVQTPALTLDKSTTTTTYDSVGDVLAYSYLVTNTGNITLTAPVTVSDDRIVAPATVNCPALPPGGLVPGGAVTCTASYSVTQADLDAGSVTNVATASSGGTTSAQDSVTVNGTQNPALSMAKVVSNAPNPVVLGSVLEYTVTGTNSGNTTLTNVVISDDKITPASTTCASVAPGGTCVLVGTYTVVQADVDAGQVLNIGSGISDTTPRTPSPPTITPVQQLRGLSLDKSSTATTYDSVGDVLPYSYLVTNTGTVTVTAPITVSDDRIVAPATVNCPALPPGGLAPNASITCTASYTVTQADLNSGSVTNTATATDGTSTSAPDTVTIDATQLPAITLDKTASVADSNADGITGDAGDQITYAFAVQNTGNVRLAPVRVSDPLLPTLVCEVLVLEPGATTTCQATGNAYAITFADETATAVVNTATATGKPPGTLPDATATDTVTTPTQLTPAATTVTKTSQPASGTQVAPNEVIEYSVAVTVANAALHEVVTVTDLLGPGLTFVAVTQAGDFTCNAANPLVCSLPVGTAPGVHTLVYTARVDADATGTVRNAVVPTKPAGVDPAPVCSSCSTEHPIVPSQATVTKSADPVSGSFVDRGQGIVFTVTTVIAGSATTQPLLLQDALGAGLNFDTVVSAGAYTCTGALQCTLPAGTLPGSYPLVYRATVDAGASGVVTNTVAASNPPGGDPDPICTSCSTDHTVVQPALETAKTLASNSDPDGNGQVSTGDLLTYTVRATNTGNVPLSNVTIDDALITPNRQVCASVAPGASCELTGTYTVTQADTDAGTVDNTARITAEPAPGGSPLPPAVCPAGSTDARCTPVLNLPIDRRPALATTKTATLSVDAGTPGKGNIDDVITYAVTATNVGNVTLNNLTINDTLQGSSPVLLDCTPTLLAPGQMATCASYTHTITEAEAGVDGGQLTNTVLAQGQPNGAGLSTATATAAAVIAVENKPATLRLTKVAGTREVKRGDLVRYSLTVQNVGDIDLVDGYLLDTPPAGFTYVEGSLQGDDDDHFVTATGQSPLRINDLDIAAGNTARLSYLMRVGAGVRPGTQVNHAQAFAPTNEMASNVATAEVVLGNDPLIDDSLVMGSVFDDRDGDGWQDSAALDKVHVQGGFAPGAYIAGSTTVDRGPGPQLQADASAPLLHGLALGSISARQSPADPAANHQVIVRQRLRAPDFTDDFVLTSAQGVSVRLDAQGRARVERSGDAAKGLTAAEPTVERRVTEAQGGYVVDYVIANQGIDETGIPGVRIGSVEGLMVETDQYGRYHLAGIEGGGRARGRNFVLKVDAATLPEGATFTTANPLLRRITPGLPVRFDFGITLPVSVLESREAVELALGEVFFAPDSSAIPERYAPVIATMANQVRQHGAGEVLVAANGASAALAFERAEAVRNALLASLGDAASQVTVTTRSDVDDPDSLLVGVDQGGALLGTALFDTDQSTLHPDTLALLDRVARTLEQRGGGRIVIVGHADVRGPADYNMKLGLRRAAAVTAALRERLSPALRDRVTVETSGDPASPLDAPPGTKEGR</sequence>
<evidence type="ECO:0000256" key="2">
    <source>
        <dbReference type="ARBA" id="ARBA00023136"/>
    </source>
</evidence>
<dbReference type="InterPro" id="IPR018247">
    <property type="entry name" value="EF_Hand_1_Ca_BS"/>
</dbReference>
<dbReference type="Gene3D" id="2.60.40.10">
    <property type="entry name" value="Immunoglobulins"/>
    <property type="match status" value="1"/>
</dbReference>
<keyword evidence="5" id="KW-0732">Signal</keyword>
<dbReference type="InterPro" id="IPR013783">
    <property type="entry name" value="Ig-like_fold"/>
</dbReference>
<evidence type="ECO:0000256" key="3">
    <source>
        <dbReference type="PROSITE-ProRule" id="PRU00473"/>
    </source>
</evidence>
<keyword evidence="2 3" id="KW-0472">Membrane</keyword>
<comment type="subcellular location">
    <subcellularLocation>
        <location evidence="1">Membrane</location>
    </subcellularLocation>
</comment>
<dbReference type="InterPro" id="IPR036737">
    <property type="entry name" value="OmpA-like_sf"/>
</dbReference>
<feature type="signal peptide" evidence="5">
    <location>
        <begin position="1"/>
        <end position="21"/>
    </location>
</feature>
<dbReference type="NCBIfam" id="TIGR01451">
    <property type="entry name" value="B_ant_repeat"/>
    <property type="match status" value="12"/>
</dbReference>
<dbReference type="Pfam" id="PF24346">
    <property type="entry name" value="DUF7507"/>
    <property type="match status" value="17"/>
</dbReference>
<feature type="region of interest" description="Disordered" evidence="4">
    <location>
        <begin position="305"/>
        <end position="330"/>
    </location>
</feature>
<gene>
    <name evidence="7" type="ORF">PDM28_10185</name>
</gene>
<accession>A0ABY9Y8B7</accession>
<dbReference type="CDD" id="cd07185">
    <property type="entry name" value="OmpA_C-like"/>
    <property type="match status" value="1"/>
</dbReference>
<dbReference type="PANTHER" id="PTHR34819">
    <property type="entry name" value="LARGE CYSTEINE-RICH PERIPLASMIC PROTEIN OMCB"/>
    <property type="match status" value="1"/>
</dbReference>
<keyword evidence="8" id="KW-1185">Reference proteome</keyword>
<protein>
    <submittedName>
        <fullName evidence="7">OmpA family protein</fullName>
    </submittedName>
</protein>
<evidence type="ECO:0000256" key="1">
    <source>
        <dbReference type="ARBA" id="ARBA00004370"/>
    </source>
</evidence>
<dbReference type="InterPro" id="IPR051172">
    <property type="entry name" value="Chlamydia_OmcB"/>
</dbReference>
<dbReference type="InterPro" id="IPR001434">
    <property type="entry name" value="OmcB-like_DUF11"/>
</dbReference>
<dbReference type="SUPFAM" id="SSF103088">
    <property type="entry name" value="OmpA-like"/>
    <property type="match status" value="2"/>
</dbReference>
<dbReference type="Gene3D" id="3.30.1330.60">
    <property type="entry name" value="OmpA-like domain"/>
    <property type="match status" value="1"/>
</dbReference>
<evidence type="ECO:0000256" key="5">
    <source>
        <dbReference type="SAM" id="SignalP"/>
    </source>
</evidence>
<feature type="domain" description="OmpA-like" evidence="6">
    <location>
        <begin position="3658"/>
        <end position="3765"/>
    </location>
</feature>
<evidence type="ECO:0000313" key="7">
    <source>
        <dbReference type="EMBL" id="WNH47080.1"/>
    </source>
</evidence>
<feature type="region of interest" description="Disordered" evidence="4">
    <location>
        <begin position="1869"/>
        <end position="1889"/>
    </location>
</feature>
<feature type="compositionally biased region" description="Low complexity" evidence="4">
    <location>
        <begin position="313"/>
        <end position="330"/>
    </location>
</feature>
<feature type="chain" id="PRO_5045662912" evidence="5">
    <location>
        <begin position="22"/>
        <end position="3765"/>
    </location>
</feature>
<dbReference type="PRINTS" id="PR01021">
    <property type="entry name" value="OMPADOMAIN"/>
</dbReference>
<reference evidence="7 8" key="1">
    <citation type="submission" date="2022-12" db="EMBL/GenBank/DDBJ databases">
        <title>Two new species, Stenotrophomonas aracearum and Stenotrophomonas oahuensis, isolated from Anthurium (Araceae family) in Hawaii.</title>
        <authorList>
            <person name="Chunag S.C."/>
            <person name="Dobhal S."/>
            <person name="Alvarez A."/>
            <person name="Arif M."/>
        </authorList>
    </citation>
    <scope>NUCLEOTIDE SEQUENCE [LARGE SCALE GENOMIC DNA]</scope>
    <source>
        <strain evidence="7 8">A5588</strain>
    </source>
</reference>
<organism evidence="7 8">
    <name type="scientific">Stenotrophomonas aracearum</name>
    <dbReference type="NCBI Taxonomy" id="3003272"/>
    <lineage>
        <taxon>Bacteria</taxon>
        <taxon>Pseudomonadati</taxon>
        <taxon>Pseudomonadota</taxon>
        <taxon>Gammaproteobacteria</taxon>
        <taxon>Lysobacterales</taxon>
        <taxon>Lysobacteraceae</taxon>
        <taxon>Stenotrophomonas</taxon>
    </lineage>
</organism>
<dbReference type="Pfam" id="PF01345">
    <property type="entry name" value="DUF11"/>
    <property type="match status" value="2"/>
</dbReference>
<dbReference type="InterPro" id="IPR047589">
    <property type="entry name" value="DUF11_rpt"/>
</dbReference>
<dbReference type="Pfam" id="PF00691">
    <property type="entry name" value="OmpA"/>
    <property type="match status" value="1"/>
</dbReference>
<dbReference type="PANTHER" id="PTHR34819:SF3">
    <property type="entry name" value="CELL SURFACE PROTEIN"/>
    <property type="match status" value="1"/>
</dbReference>
<dbReference type="RefSeq" id="WP_311181860.1">
    <property type="nucleotide sequence ID" value="NZ_CP115543.1"/>
</dbReference>
<name>A0ABY9Y8B7_9GAMM</name>
<dbReference type="EMBL" id="CP115543">
    <property type="protein sequence ID" value="WNH47080.1"/>
    <property type="molecule type" value="Genomic_DNA"/>
</dbReference>
<evidence type="ECO:0000313" key="8">
    <source>
        <dbReference type="Proteomes" id="UP001305421"/>
    </source>
</evidence>